<dbReference type="RefSeq" id="WP_252571492.1">
    <property type="nucleotide sequence ID" value="NZ_CP025061.1"/>
</dbReference>
<sequence>MDAASYAAQSDPDCNRHFRRRWTEPEMPPPRDARERVKTLEEIAADLALDWRRHLQKRAT</sequence>
<name>A0A4Y1N109_9PROT</name>
<proteinExistence type="predicted"/>
<accession>A0A4Y1N109</accession>
<feature type="compositionally biased region" description="Basic and acidic residues" evidence="1">
    <location>
        <begin position="13"/>
        <end position="34"/>
    </location>
</feature>
<reference evidence="2" key="1">
    <citation type="submission" date="2017-12" db="EMBL/GenBank/DDBJ databases">
        <authorList>
            <person name="Martens C."/>
            <person name="Dahlstrom E."/>
            <person name="Barbian K."/>
            <person name="Sykora L."/>
            <person name="Ricklefs S."/>
            <person name="Bruno D."/>
            <person name="Anzick I."/>
            <person name="Myles I."/>
            <person name="Datta S.K."/>
        </authorList>
    </citation>
    <scope>NUCLEOTIDE SEQUENCE</scope>
    <source>
        <strain evidence="2">AD2</strain>
    </source>
</reference>
<evidence type="ECO:0000256" key="1">
    <source>
        <dbReference type="SAM" id="MobiDB-lite"/>
    </source>
</evidence>
<feature type="region of interest" description="Disordered" evidence="1">
    <location>
        <begin position="1"/>
        <end position="34"/>
    </location>
</feature>
<organism evidence="2">
    <name type="scientific">Roseomonas mucosa</name>
    <dbReference type="NCBI Taxonomy" id="207340"/>
    <lineage>
        <taxon>Bacteria</taxon>
        <taxon>Pseudomonadati</taxon>
        <taxon>Pseudomonadota</taxon>
        <taxon>Alphaproteobacteria</taxon>
        <taxon>Acetobacterales</taxon>
        <taxon>Roseomonadaceae</taxon>
        <taxon>Roseomonas</taxon>
    </lineage>
</organism>
<dbReference type="AlphaFoldDB" id="A0A4Y1N109"/>
<protein>
    <submittedName>
        <fullName evidence="2">Uncharacterized protein</fullName>
    </submittedName>
</protein>
<gene>
    <name evidence="2" type="ORF">RADP37_05003</name>
</gene>
<dbReference type="EMBL" id="CP025189">
    <property type="protein sequence ID" value="AWV23932.1"/>
    <property type="molecule type" value="Genomic_DNA"/>
</dbReference>
<evidence type="ECO:0000313" key="2">
    <source>
        <dbReference type="EMBL" id="AWV23932.1"/>
    </source>
</evidence>